<dbReference type="eggNOG" id="ENOG502REIX">
    <property type="taxonomic scope" value="Eukaryota"/>
</dbReference>
<dbReference type="Proteomes" id="UP000016936">
    <property type="component" value="Unassembled WGS sequence"/>
</dbReference>
<dbReference type="AlphaFoldDB" id="M2URK4"/>
<accession>M2URK4</accession>
<proteinExistence type="predicted"/>
<organism evidence="1 2">
    <name type="scientific">Cochliobolus heterostrophus (strain C5 / ATCC 48332 / race O)</name>
    <name type="common">Southern corn leaf blight fungus</name>
    <name type="synonym">Bipolaris maydis</name>
    <dbReference type="NCBI Taxonomy" id="701091"/>
    <lineage>
        <taxon>Eukaryota</taxon>
        <taxon>Fungi</taxon>
        <taxon>Dikarya</taxon>
        <taxon>Ascomycota</taxon>
        <taxon>Pezizomycotina</taxon>
        <taxon>Dothideomycetes</taxon>
        <taxon>Pleosporomycetidae</taxon>
        <taxon>Pleosporales</taxon>
        <taxon>Pleosporineae</taxon>
        <taxon>Pleosporaceae</taxon>
        <taxon>Bipolaris</taxon>
    </lineage>
</organism>
<evidence type="ECO:0000313" key="2">
    <source>
        <dbReference type="Proteomes" id="UP000016936"/>
    </source>
</evidence>
<reference evidence="2" key="2">
    <citation type="journal article" date="2013" name="PLoS Genet.">
        <title>Comparative genome structure, secondary metabolite, and effector coding capacity across Cochliobolus pathogens.</title>
        <authorList>
            <person name="Condon B.J."/>
            <person name="Leng Y."/>
            <person name="Wu D."/>
            <person name="Bushley K.E."/>
            <person name="Ohm R.A."/>
            <person name="Otillar R."/>
            <person name="Martin J."/>
            <person name="Schackwitz W."/>
            <person name="Grimwood J."/>
            <person name="MohdZainudin N."/>
            <person name="Xue C."/>
            <person name="Wang R."/>
            <person name="Manning V.A."/>
            <person name="Dhillon B."/>
            <person name="Tu Z.J."/>
            <person name="Steffenson B.J."/>
            <person name="Salamov A."/>
            <person name="Sun H."/>
            <person name="Lowry S."/>
            <person name="LaButti K."/>
            <person name="Han J."/>
            <person name="Copeland A."/>
            <person name="Lindquist E."/>
            <person name="Barry K."/>
            <person name="Schmutz J."/>
            <person name="Baker S.E."/>
            <person name="Ciuffetti L.M."/>
            <person name="Grigoriev I.V."/>
            <person name="Zhong S."/>
            <person name="Turgeon B.G."/>
        </authorList>
    </citation>
    <scope>NUCLEOTIDE SEQUENCE [LARGE SCALE GENOMIC DNA]</scope>
    <source>
        <strain evidence="2">C5 / ATCC 48332 / race O</strain>
    </source>
</reference>
<dbReference type="OrthoDB" id="4167490at2759"/>
<evidence type="ECO:0000313" key="1">
    <source>
        <dbReference type="EMBL" id="EMD90527.1"/>
    </source>
</evidence>
<dbReference type="OMA" id="DAQWPPN"/>
<gene>
    <name evidence="1" type="ORF">COCHEDRAFT_1140038</name>
</gene>
<protein>
    <submittedName>
        <fullName evidence="1">Uncharacterized protein</fullName>
    </submittedName>
</protein>
<keyword evidence="2" id="KW-1185">Reference proteome</keyword>
<dbReference type="HOGENOM" id="CLU_837133_0_0_1"/>
<sequence>MGLSPIEQLPVELLQHMFIEADCSLALLQTSPYIATRLSSEYIYNCTCDYYLTEVHGEHSKQSAAQTYIFASKWMTWDFFKSWCLRRFGPRGCLCDRKPEEGCFDAQWPPNFHDATTMVFSRSHLPRLAFVKGRLPRKLLQGPWSQDKIEFLRFLLWTTSMNIDWCNPEMAQLAVQGRLQAMKERNLEAVELFNNNRRLGKPPNLETVHFAVVEAGCDRSVVYDTLEGANMWNRSTDSHYAEELHKWCDEQVAAGSRKGLWLRKKLEESLVLRKGDVVNEYDPGKTYPRKSSLTTETEDYDGGPDDQLIVNELEWNKVIPQRGWLIARATGYNYQTINHNLSWPEITRHPGYRMYRGPNSPRRLQCWVEHSGASRIIDLWLCPPASRESTPELRQRRTSFKYIS</sequence>
<dbReference type="EMBL" id="KB445578">
    <property type="protein sequence ID" value="EMD90527.1"/>
    <property type="molecule type" value="Genomic_DNA"/>
</dbReference>
<name>M2URK4_COCH5</name>
<reference evidence="1 2" key="1">
    <citation type="journal article" date="2012" name="PLoS Pathog.">
        <title>Diverse lifestyles and strategies of plant pathogenesis encoded in the genomes of eighteen Dothideomycetes fungi.</title>
        <authorList>
            <person name="Ohm R.A."/>
            <person name="Feau N."/>
            <person name="Henrissat B."/>
            <person name="Schoch C.L."/>
            <person name="Horwitz B.A."/>
            <person name="Barry K.W."/>
            <person name="Condon B.J."/>
            <person name="Copeland A.C."/>
            <person name="Dhillon B."/>
            <person name="Glaser F."/>
            <person name="Hesse C.N."/>
            <person name="Kosti I."/>
            <person name="LaButti K."/>
            <person name="Lindquist E.A."/>
            <person name="Lucas S."/>
            <person name="Salamov A.A."/>
            <person name="Bradshaw R.E."/>
            <person name="Ciuffetti L."/>
            <person name="Hamelin R.C."/>
            <person name="Kema G.H.J."/>
            <person name="Lawrence C."/>
            <person name="Scott J.A."/>
            <person name="Spatafora J.W."/>
            <person name="Turgeon B.G."/>
            <person name="de Wit P.J.G.M."/>
            <person name="Zhong S."/>
            <person name="Goodwin S.B."/>
            <person name="Grigoriev I.V."/>
        </authorList>
    </citation>
    <scope>NUCLEOTIDE SEQUENCE [LARGE SCALE GENOMIC DNA]</scope>
    <source>
        <strain evidence="2">C5 / ATCC 48332 / race O</strain>
    </source>
</reference>